<dbReference type="Gene3D" id="1.25.40.10">
    <property type="entry name" value="Tetratricopeptide repeat domain"/>
    <property type="match status" value="3"/>
</dbReference>
<protein>
    <submittedName>
        <fullName evidence="3">Tetratricopeptide repeat protein</fullName>
    </submittedName>
</protein>
<dbReference type="InterPro" id="IPR019734">
    <property type="entry name" value="TPR_rpt"/>
</dbReference>
<dbReference type="Proteomes" id="UP000315226">
    <property type="component" value="Unassembled WGS sequence"/>
</dbReference>
<evidence type="ECO:0000313" key="4">
    <source>
        <dbReference type="Proteomes" id="UP000315226"/>
    </source>
</evidence>
<dbReference type="InterPro" id="IPR056681">
    <property type="entry name" value="DUF7779"/>
</dbReference>
<dbReference type="SUPFAM" id="SSF52540">
    <property type="entry name" value="P-loop containing nucleoside triphosphate hydrolases"/>
    <property type="match status" value="1"/>
</dbReference>
<dbReference type="Pfam" id="PF25000">
    <property type="entry name" value="DUF7779"/>
    <property type="match status" value="1"/>
</dbReference>
<dbReference type="EMBL" id="BJMN01000039">
    <property type="protein sequence ID" value="GEB60108.1"/>
    <property type="molecule type" value="Genomic_DNA"/>
</dbReference>
<accession>A0A4Y3RSQ7</accession>
<dbReference type="SUPFAM" id="SSF48452">
    <property type="entry name" value="TPR-like"/>
    <property type="match status" value="3"/>
</dbReference>
<dbReference type="AlphaFoldDB" id="A0A4Y3RSQ7"/>
<dbReference type="InterPro" id="IPR002182">
    <property type="entry name" value="NB-ARC"/>
</dbReference>
<dbReference type="NCBIfam" id="NF040586">
    <property type="entry name" value="FxSxx_TPR"/>
    <property type="match status" value="1"/>
</dbReference>
<reference evidence="3 4" key="1">
    <citation type="submission" date="2019-06" db="EMBL/GenBank/DDBJ databases">
        <title>Whole genome shotgun sequence of Streptomyces gardneri NBRC 12865.</title>
        <authorList>
            <person name="Hosoyama A."/>
            <person name="Uohara A."/>
            <person name="Ohji S."/>
            <person name="Ichikawa N."/>
        </authorList>
    </citation>
    <scope>NUCLEOTIDE SEQUENCE [LARGE SCALE GENOMIC DNA]</scope>
    <source>
        <strain evidence="3 4">NBRC 12865</strain>
    </source>
</reference>
<dbReference type="PANTHER" id="PTHR46082">
    <property type="entry name" value="ATP/GTP-BINDING PROTEIN-RELATED"/>
    <property type="match status" value="1"/>
</dbReference>
<name>A0A4Y3RSQ7_9ACTN</name>
<evidence type="ECO:0000259" key="1">
    <source>
        <dbReference type="Pfam" id="PF00931"/>
    </source>
</evidence>
<keyword evidence="4" id="KW-1185">Reference proteome</keyword>
<dbReference type="InterPro" id="IPR011990">
    <property type="entry name" value="TPR-like_helical_dom_sf"/>
</dbReference>
<dbReference type="Pfam" id="PF13424">
    <property type="entry name" value="TPR_12"/>
    <property type="match status" value="3"/>
</dbReference>
<dbReference type="GO" id="GO:0043531">
    <property type="term" value="F:ADP binding"/>
    <property type="evidence" value="ECO:0007669"/>
    <property type="project" value="InterPro"/>
</dbReference>
<dbReference type="Pfam" id="PF13374">
    <property type="entry name" value="TPR_10"/>
    <property type="match status" value="3"/>
</dbReference>
<dbReference type="InterPro" id="IPR053137">
    <property type="entry name" value="NLR-like"/>
</dbReference>
<proteinExistence type="predicted"/>
<dbReference type="OrthoDB" id="580767at2"/>
<feature type="domain" description="NB-ARC" evidence="1">
    <location>
        <begin position="78"/>
        <end position="231"/>
    </location>
</feature>
<dbReference type="SMART" id="SM00028">
    <property type="entry name" value="TPR"/>
    <property type="match status" value="6"/>
</dbReference>
<comment type="caution">
    <text evidence="3">The sequence shown here is derived from an EMBL/GenBank/DDBJ whole genome shotgun (WGS) entry which is preliminary data.</text>
</comment>
<organism evidence="3 4">
    <name type="scientific">Streptomyces gardneri</name>
    <dbReference type="NCBI Taxonomy" id="66892"/>
    <lineage>
        <taxon>Bacteria</taxon>
        <taxon>Bacillati</taxon>
        <taxon>Actinomycetota</taxon>
        <taxon>Actinomycetes</taxon>
        <taxon>Kitasatosporales</taxon>
        <taxon>Streptomycetaceae</taxon>
        <taxon>Streptomyces</taxon>
    </lineage>
</organism>
<dbReference type="Gene3D" id="3.40.50.300">
    <property type="entry name" value="P-loop containing nucleotide triphosphate hydrolases"/>
    <property type="match status" value="1"/>
</dbReference>
<sequence>MRKEPPALAKVVPQIEASGKGSVVIDGHNYGLVMTGDGARAVELPAEALRPPAQVDAPPGLDDLPLHRGPFVGRTSELQRLDAALAAPGGVLVQAVHGLGGVGKSTLAAHWAATRSHGCVPIRWINADSPTGVHEGLVALATSLQPALAEALTQGALAEYALQWLATHTGWLLILDNVNDPGDIAPLLARAPGGRFLITSRLATTWHDVTTVVRLDVLDQAEAVDLLTRRAATTAPGRNMDGAAELCAELGYLPLAVEQAGAYLAQNLLTTPRAYLDLIGRDPAMMYDQGAVGIDPERTIARIWRATLNRITADQPLAADLLRTLAWYAPDHIPAELLGDITEPVVNAAVGLLTAYSMITADPATGTLSMHRLVQAVARTPDPDDAHRQPQDIDAAQHHAIVGLSLPDSTHSNRAAWFRLAPHVAAYCRNAPAATDSPWVARALNNMGVFLDTEGFNTEAVRYLERAFDFHQRPGKSRSNPEAHAVRGNLAIAYGNAGFPRVSLPLAWQSLQDNINALGEEHPRSLTALNNVAGALYRDGRLADATSLYERSLQLHTATLGADHPHTLTARNNMAIAYQRLGRVRDAVTLLEENLRTRKRVLGEDHPQTLLARVNLADAYKVGGRLGDALRCFAENADSCRKFLGAAHPTTLASDEGIAAVYQAHGETGRAIALLEETLLARRRLHGDCDPRTLECRNQLAQAYQAAGDLPRAIGYFEENVTLKTDAFGEDAPTTLLARNNLAHALLGKAGHACQAVRVFEDNLARRERVLGPTHPDTLVSLRNLAFAAREAGDQEGALKYLRLELHRREQTLGANHTDTVVSRENLAFFLAEIGRVGQAIPLLQANLALRLRHDGPDHPDTIAAYETLQAAAEYAEDEE</sequence>
<dbReference type="RefSeq" id="WP_141299651.1">
    <property type="nucleotide sequence ID" value="NZ_BJMN01000039.1"/>
</dbReference>
<dbReference type="InterPro" id="IPR027417">
    <property type="entry name" value="P-loop_NTPase"/>
</dbReference>
<evidence type="ECO:0000259" key="2">
    <source>
        <dbReference type="Pfam" id="PF25000"/>
    </source>
</evidence>
<feature type="domain" description="DUF7779" evidence="2">
    <location>
        <begin position="315"/>
        <end position="380"/>
    </location>
</feature>
<gene>
    <name evidence="3" type="ORF">SGA01_57130</name>
</gene>
<evidence type="ECO:0000313" key="3">
    <source>
        <dbReference type="EMBL" id="GEB60108.1"/>
    </source>
</evidence>
<dbReference type="PANTHER" id="PTHR46082:SF6">
    <property type="entry name" value="AAA+ ATPASE DOMAIN-CONTAINING PROTEIN-RELATED"/>
    <property type="match status" value="1"/>
</dbReference>
<dbReference type="PRINTS" id="PR00364">
    <property type="entry name" value="DISEASERSIST"/>
</dbReference>
<dbReference type="Pfam" id="PF00931">
    <property type="entry name" value="NB-ARC"/>
    <property type="match status" value="1"/>
</dbReference>